<dbReference type="Proteomes" id="UP000808906">
    <property type="component" value="Unassembled WGS sequence"/>
</dbReference>
<reference evidence="5" key="2">
    <citation type="journal article" date="2020" name="Environ. Microbiol.">
        <title>The novel and transferable erm(51) gene confers Macrolides, Lincosamides, and Streptogramins B (MLSB) resistance to clonal Rhodococcus equi in the environment.</title>
        <authorList>
            <person name="Huber L."/>
            <person name="Giguere S."/>
            <person name="Slovis N.M."/>
            <person name="Alvarez-Narvaez S."/>
            <person name="Hart K.A."/>
            <person name="Greiter M."/>
            <person name="Morris E.R.A."/>
            <person name="Cohen N.D."/>
        </authorList>
    </citation>
    <scope>NUCLEOTIDE SEQUENCE</scope>
    <source>
        <strain evidence="5">Lh_116_1</strain>
        <strain evidence="4">Lh_141_1</strain>
    </source>
</reference>
<dbReference type="AlphaFoldDB" id="A0A9Q5F094"/>
<dbReference type="EMBL" id="WVBC01000032">
    <property type="protein sequence ID" value="NKT79980.1"/>
    <property type="molecule type" value="Genomic_DNA"/>
</dbReference>
<protein>
    <submittedName>
        <fullName evidence="5">Uncharacterized protein</fullName>
    </submittedName>
</protein>
<feature type="transmembrane region" description="Helical" evidence="1">
    <location>
        <begin position="48"/>
        <end position="67"/>
    </location>
</feature>
<keyword evidence="1" id="KW-1133">Transmembrane helix</keyword>
<evidence type="ECO:0000313" key="5">
    <source>
        <dbReference type="EMBL" id="NKT79980.1"/>
    </source>
</evidence>
<evidence type="ECO:0000313" key="4">
    <source>
        <dbReference type="EMBL" id="NKS25398.1"/>
    </source>
</evidence>
<reference evidence="2" key="1">
    <citation type="submission" date="2019-11" db="EMBL/GenBank/DDBJ databases">
        <title>Spread of Macrolides and rifampicin resistant Rhodococcus equi in clinical isolates in the USA.</title>
        <authorList>
            <person name="Alvarez-Narvaez S."/>
            <person name="Huber L."/>
            <person name="Cohen N.D."/>
            <person name="Slovis N."/>
            <person name="Greiter M."/>
            <person name="Giguere S."/>
            <person name="Hart K."/>
        </authorList>
    </citation>
    <scope>NUCLEOTIDE SEQUENCE</scope>
    <source>
        <strain evidence="2">Lh_17</strain>
        <strain evidence="3">Lh_5</strain>
    </source>
</reference>
<dbReference type="EMBL" id="WUYC01000001">
    <property type="protein sequence ID" value="MBM4714559.1"/>
    <property type="molecule type" value="Genomic_DNA"/>
</dbReference>
<accession>A0A9Q5F094</accession>
<evidence type="ECO:0000313" key="6">
    <source>
        <dbReference type="Proteomes" id="UP000603463"/>
    </source>
</evidence>
<gene>
    <name evidence="2" type="ORF">GS441_06055</name>
    <name evidence="4" type="ORF">GS505_05960</name>
    <name evidence="3" type="ORF">GS551_10145</name>
    <name evidence="5" type="ORF">GS882_17975</name>
</gene>
<keyword evidence="1" id="KW-0472">Membrane</keyword>
<comment type="caution">
    <text evidence="5">The sequence shown here is derived from an EMBL/GenBank/DDBJ whole genome shotgun (WGS) entry which is preliminary data.</text>
</comment>
<dbReference type="Proteomes" id="UP000706122">
    <property type="component" value="Unassembled WGS sequence"/>
</dbReference>
<feature type="transmembrane region" description="Helical" evidence="1">
    <location>
        <begin position="21"/>
        <end position="42"/>
    </location>
</feature>
<dbReference type="EMBL" id="WUYZ01000001">
    <property type="protein sequence ID" value="NKS25398.1"/>
    <property type="molecule type" value="Genomic_DNA"/>
</dbReference>
<evidence type="ECO:0000256" key="1">
    <source>
        <dbReference type="SAM" id="Phobius"/>
    </source>
</evidence>
<evidence type="ECO:0000313" key="3">
    <source>
        <dbReference type="EMBL" id="MBM4714559.1"/>
    </source>
</evidence>
<dbReference type="EMBL" id="WUXR01000002">
    <property type="protein sequence ID" value="MBM4565013.1"/>
    <property type="molecule type" value="Genomic_DNA"/>
</dbReference>
<dbReference type="Proteomes" id="UP000603463">
    <property type="component" value="Unassembled WGS sequence"/>
</dbReference>
<keyword evidence="1" id="KW-0812">Transmembrane</keyword>
<organism evidence="5 6">
    <name type="scientific">Rhodococcus hoagii</name>
    <name type="common">Corynebacterium equii</name>
    <dbReference type="NCBI Taxonomy" id="43767"/>
    <lineage>
        <taxon>Bacteria</taxon>
        <taxon>Bacillati</taxon>
        <taxon>Actinomycetota</taxon>
        <taxon>Actinomycetes</taxon>
        <taxon>Mycobacteriales</taxon>
        <taxon>Nocardiaceae</taxon>
        <taxon>Prescottella</taxon>
    </lineage>
</organism>
<proteinExistence type="predicted"/>
<sequence>MSASPNGPHRGRAHAHTAASRLAVAVTFVLLSLIPGAIAFALGRSPFAIFWLVVFTGLALGAVAAILPSSWSH</sequence>
<dbReference type="RefSeq" id="WP_041673775.1">
    <property type="nucleotide sequence ID" value="NZ_AP024181.1"/>
</dbReference>
<name>A0A9Q5F094_RHOHA</name>
<evidence type="ECO:0000313" key="2">
    <source>
        <dbReference type="EMBL" id="MBM4565013.1"/>
    </source>
</evidence>
<dbReference type="Proteomes" id="UP000605618">
    <property type="component" value="Unassembled WGS sequence"/>
</dbReference>